<reference evidence="2" key="1">
    <citation type="journal article" date="2014" name="Front. Microbiol.">
        <title>High frequency of phylogenetically diverse reductive dehalogenase-homologous genes in deep subseafloor sedimentary metagenomes.</title>
        <authorList>
            <person name="Kawai M."/>
            <person name="Futagami T."/>
            <person name="Toyoda A."/>
            <person name="Takaki Y."/>
            <person name="Nishi S."/>
            <person name="Hori S."/>
            <person name="Arai W."/>
            <person name="Tsubouchi T."/>
            <person name="Morono Y."/>
            <person name="Uchiyama I."/>
            <person name="Ito T."/>
            <person name="Fujiyama A."/>
            <person name="Inagaki F."/>
            <person name="Takami H."/>
        </authorList>
    </citation>
    <scope>NUCLEOTIDE SEQUENCE</scope>
    <source>
        <strain evidence="2">Expedition CK06-06</strain>
    </source>
</reference>
<dbReference type="GO" id="GO:0004559">
    <property type="term" value="F:alpha-mannosidase activity"/>
    <property type="evidence" value="ECO:0007669"/>
    <property type="project" value="InterPro"/>
</dbReference>
<dbReference type="PANTHER" id="PTHR46017:SF1">
    <property type="entry name" value="ALPHA-MANNOSIDASE 2C1"/>
    <property type="match status" value="1"/>
</dbReference>
<protein>
    <recommendedName>
        <fullName evidence="1">Glycoside hydrolase family 38 N-terminal domain-containing protein</fullName>
    </recommendedName>
</protein>
<dbReference type="AlphaFoldDB" id="X1EQT3"/>
<dbReference type="GO" id="GO:0006013">
    <property type="term" value="P:mannose metabolic process"/>
    <property type="evidence" value="ECO:0007669"/>
    <property type="project" value="InterPro"/>
</dbReference>
<feature type="non-terminal residue" evidence="2">
    <location>
        <position position="388"/>
    </location>
</feature>
<feature type="domain" description="Glycoside hydrolase family 38 N-terminal" evidence="1">
    <location>
        <begin position="95"/>
        <end position="357"/>
    </location>
</feature>
<evidence type="ECO:0000259" key="1">
    <source>
        <dbReference type="Pfam" id="PF01074"/>
    </source>
</evidence>
<dbReference type="Gene3D" id="3.20.110.10">
    <property type="entry name" value="Glycoside hydrolase 38, N terminal domain"/>
    <property type="match status" value="1"/>
</dbReference>
<dbReference type="PANTHER" id="PTHR46017">
    <property type="entry name" value="ALPHA-MANNOSIDASE 2C1"/>
    <property type="match status" value="1"/>
</dbReference>
<gene>
    <name evidence="2" type="ORF">S03H2_04845</name>
</gene>
<proteinExistence type="predicted"/>
<evidence type="ECO:0000313" key="2">
    <source>
        <dbReference type="EMBL" id="GAH22685.1"/>
    </source>
</evidence>
<dbReference type="EMBL" id="BARU01001965">
    <property type="protein sequence ID" value="GAH22685.1"/>
    <property type="molecule type" value="Genomic_DNA"/>
</dbReference>
<organism evidence="2">
    <name type="scientific">marine sediment metagenome</name>
    <dbReference type="NCBI Taxonomy" id="412755"/>
    <lineage>
        <taxon>unclassified sequences</taxon>
        <taxon>metagenomes</taxon>
        <taxon>ecological metagenomes</taxon>
    </lineage>
</organism>
<dbReference type="SUPFAM" id="SSF88713">
    <property type="entry name" value="Glycoside hydrolase/deacetylase"/>
    <property type="match status" value="1"/>
</dbReference>
<dbReference type="InterPro" id="IPR027291">
    <property type="entry name" value="Glyco_hydro_38_N_sf"/>
</dbReference>
<dbReference type="Pfam" id="PF01074">
    <property type="entry name" value="Glyco_hydro_38N"/>
    <property type="match status" value="1"/>
</dbReference>
<dbReference type="CDD" id="cd10789">
    <property type="entry name" value="GH38N_AMII_ER_cytosolic"/>
    <property type="match status" value="1"/>
</dbReference>
<comment type="caution">
    <text evidence="2">The sequence shown here is derived from an EMBL/GenBank/DDBJ whole genome shotgun (WGS) entry which is preliminary data.</text>
</comment>
<dbReference type="InterPro" id="IPR011330">
    <property type="entry name" value="Glyco_hydro/deAcase_b/a-brl"/>
</dbReference>
<accession>X1EQT3</accession>
<dbReference type="InterPro" id="IPR000602">
    <property type="entry name" value="Glyco_hydro_38_N"/>
</dbReference>
<dbReference type="GO" id="GO:0009313">
    <property type="term" value="P:oligosaccharide catabolic process"/>
    <property type="evidence" value="ECO:0007669"/>
    <property type="project" value="TreeGrafter"/>
</dbReference>
<sequence length="388" mass="45525">MDLNVWNDLFLRIDRIKEKILGNKQYTERFLSQIEFAAKLSLHKGRKNWERLVRKALERSERGIENGENLERITEEAEDILSPIGQEAKKYCLNYIPHAHIDMNWLWGWSDTVNSCYRTFSTMVELMDEFPEFCFSQSQIATYEIARSYSPELFEKIKQKIKGGQWEVIANTWVEADKNMSSGESQLRQLLCAKEYLREVLDLDEREIKIDWEPDTFGHSITTPKILPQAGIRYYYLRRPGSNMQPDICQGKPGQRPWLFWWTGQGGSKVLVWNDDRFAFDQHVNKVDLEAIFLHEEKTGLKQFMIVYGVGDHGGGPSRKDIEKILEMKDWPIFPSTRFSTAQHYFELAEKEAEDLPVVSGELNFVWRGCYSSQSKTKYSNRRMETKL</sequence>
<name>X1EQT3_9ZZZZ</name>